<dbReference type="EMBL" id="JAVRHM010000003">
    <property type="protein sequence ID" value="MDT0689030.1"/>
    <property type="molecule type" value="Genomic_DNA"/>
</dbReference>
<keyword evidence="1" id="KW-0812">Transmembrane</keyword>
<reference evidence="2 3" key="1">
    <citation type="submission" date="2023-09" db="EMBL/GenBank/DDBJ databases">
        <authorList>
            <person name="Rey-Velasco X."/>
        </authorList>
    </citation>
    <scope>NUCLEOTIDE SEQUENCE [LARGE SCALE GENOMIC DNA]</scope>
    <source>
        <strain evidence="2 3">F188</strain>
    </source>
</reference>
<comment type="caution">
    <text evidence="2">The sequence shown here is derived from an EMBL/GenBank/DDBJ whole genome shotgun (WGS) entry which is preliminary data.</text>
</comment>
<keyword evidence="3" id="KW-1185">Reference proteome</keyword>
<evidence type="ECO:0000256" key="1">
    <source>
        <dbReference type="SAM" id="Phobius"/>
    </source>
</evidence>
<dbReference type="RefSeq" id="WP_311682104.1">
    <property type="nucleotide sequence ID" value="NZ_JAVRHM010000003.1"/>
</dbReference>
<keyword evidence="1" id="KW-1133">Transmembrane helix</keyword>
<gene>
    <name evidence="2" type="ORF">RM549_04490</name>
</gene>
<proteinExistence type="predicted"/>
<name>A0ABU3DZ61_9FLAO</name>
<accession>A0ABU3DZ61</accession>
<feature type="transmembrane region" description="Helical" evidence="1">
    <location>
        <begin position="83"/>
        <end position="103"/>
    </location>
</feature>
<protein>
    <recommendedName>
        <fullName evidence="4">PEGA domain-containing protein</fullName>
    </recommendedName>
</protein>
<evidence type="ECO:0000313" key="2">
    <source>
        <dbReference type="EMBL" id="MDT0689030.1"/>
    </source>
</evidence>
<sequence length="143" mass="16812">MDPQLIKSSLKIKRNSEWANKFRSFKLVLDGEILGYIEDREVKEFKISPGKHTLKAKLGWCGSKPVIFEVMEGEEKLVEVKGFIFSSWFLPVALLNGILYFYLEVVYDISSIILAFLMFFFLGYLLYFITFGRNHYLRLIEYN</sequence>
<evidence type="ECO:0008006" key="4">
    <source>
        <dbReference type="Google" id="ProtNLM"/>
    </source>
</evidence>
<evidence type="ECO:0000313" key="3">
    <source>
        <dbReference type="Proteomes" id="UP001261624"/>
    </source>
</evidence>
<organism evidence="2 3">
    <name type="scientific">Autumnicola patrickiae</name>
    <dbReference type="NCBI Taxonomy" id="3075591"/>
    <lineage>
        <taxon>Bacteria</taxon>
        <taxon>Pseudomonadati</taxon>
        <taxon>Bacteroidota</taxon>
        <taxon>Flavobacteriia</taxon>
        <taxon>Flavobacteriales</taxon>
        <taxon>Flavobacteriaceae</taxon>
        <taxon>Autumnicola</taxon>
    </lineage>
</organism>
<feature type="transmembrane region" description="Helical" evidence="1">
    <location>
        <begin position="109"/>
        <end position="129"/>
    </location>
</feature>
<dbReference type="Proteomes" id="UP001261624">
    <property type="component" value="Unassembled WGS sequence"/>
</dbReference>
<keyword evidence="1" id="KW-0472">Membrane</keyword>